<dbReference type="InterPro" id="IPR038287">
    <property type="entry name" value="Cse2_sf"/>
</dbReference>
<feature type="region of interest" description="Disordered" evidence="1">
    <location>
        <begin position="177"/>
        <end position="203"/>
    </location>
</feature>
<protein>
    <submittedName>
        <fullName evidence="2">CRISPR type I-E-associated protein CasB/Cse2</fullName>
    </submittedName>
</protein>
<dbReference type="Gene3D" id="1.10.520.40">
    <property type="entry name" value="CRISPR-associated protein Cse2"/>
    <property type="match status" value="1"/>
</dbReference>
<sequence>MTAPDSPANARAARREAFVTALYGLGDDRALRARMAESLRRPEPDLQVCRFVLQHDPPEAELQIWLLTAGLYAYADMGTEGAKRHRFGTAMGQLARARPGGGVPARFQGLLSAEPASLPYYMREAVQLLGQSGIALDFLHLLEDLLVLLRPRRDGRDDPRRSQLLLRWAVEYDRALHTPDHAPHSGDADVEIPQRPQPPAESS</sequence>
<evidence type="ECO:0000313" key="2">
    <source>
        <dbReference type="EMBL" id="MBB5137244.1"/>
    </source>
</evidence>
<accession>A0A840P7C1</accession>
<reference evidence="2 3" key="1">
    <citation type="submission" date="2020-08" db="EMBL/GenBank/DDBJ databases">
        <title>Genomic Encyclopedia of Type Strains, Phase IV (KMG-IV): sequencing the most valuable type-strain genomes for metagenomic binning, comparative biology and taxonomic classification.</title>
        <authorList>
            <person name="Goeker M."/>
        </authorList>
    </citation>
    <scope>NUCLEOTIDE SEQUENCE [LARGE SCALE GENOMIC DNA]</scope>
    <source>
        <strain evidence="2 3">DSM 45615</strain>
    </source>
</reference>
<proteinExistence type="predicted"/>
<evidence type="ECO:0000313" key="3">
    <source>
        <dbReference type="Proteomes" id="UP000578449"/>
    </source>
</evidence>
<gene>
    <name evidence="2" type="ORF">HNP84_006996</name>
</gene>
<dbReference type="EMBL" id="JACHGN010000017">
    <property type="protein sequence ID" value="MBB5137244.1"/>
    <property type="molecule type" value="Genomic_DNA"/>
</dbReference>
<dbReference type="RefSeq" id="WP_185054178.1">
    <property type="nucleotide sequence ID" value="NZ_BAABIX010000012.1"/>
</dbReference>
<dbReference type="AlphaFoldDB" id="A0A840P7C1"/>
<evidence type="ECO:0000256" key="1">
    <source>
        <dbReference type="SAM" id="MobiDB-lite"/>
    </source>
</evidence>
<dbReference type="InterPro" id="IPR013382">
    <property type="entry name" value="CRISPR-assoc_prot_Cse2"/>
</dbReference>
<dbReference type="Pfam" id="PF09485">
    <property type="entry name" value="CRISPR_Cse2"/>
    <property type="match status" value="1"/>
</dbReference>
<comment type="caution">
    <text evidence="2">The sequence shown here is derived from an EMBL/GenBank/DDBJ whole genome shotgun (WGS) entry which is preliminary data.</text>
</comment>
<organism evidence="2 3">
    <name type="scientific">Thermocatellispora tengchongensis</name>
    <dbReference type="NCBI Taxonomy" id="1073253"/>
    <lineage>
        <taxon>Bacteria</taxon>
        <taxon>Bacillati</taxon>
        <taxon>Actinomycetota</taxon>
        <taxon>Actinomycetes</taxon>
        <taxon>Streptosporangiales</taxon>
        <taxon>Streptosporangiaceae</taxon>
        <taxon>Thermocatellispora</taxon>
    </lineage>
</organism>
<feature type="compositionally biased region" description="Basic and acidic residues" evidence="1">
    <location>
        <begin position="177"/>
        <end position="187"/>
    </location>
</feature>
<dbReference type="NCBIfam" id="TIGR02548">
    <property type="entry name" value="casB_cse2"/>
    <property type="match status" value="1"/>
</dbReference>
<name>A0A840P7C1_9ACTN</name>
<dbReference type="Proteomes" id="UP000578449">
    <property type="component" value="Unassembled WGS sequence"/>
</dbReference>
<keyword evidence="3" id="KW-1185">Reference proteome</keyword>